<reference evidence="1" key="2">
    <citation type="submission" date="2016-10" db="EMBL/GenBank/DDBJ databases">
        <authorList>
            <person name="de Groot N.N."/>
        </authorList>
    </citation>
    <scope>NUCLEOTIDE SEQUENCE [LARGE SCALE GENOMIC DNA]</scope>
    <source>
        <strain evidence="1">DSM 44498</strain>
    </source>
</reference>
<sequence>MSVRDAADELQISKSTLARTVWKDNRAISNEFGMSDLAREHQDQVWIKVGLGGCASPEAQCAAGLITEYERDTMLDQMQRARISIPTQIREAVSKYPGISNIELPRMIVMAYAQGRTPDLRHHAEAAECTVDVDGRWWPATGPEGA</sequence>
<reference evidence="3" key="1">
    <citation type="submission" date="2016-10" db="EMBL/GenBank/DDBJ databases">
        <authorList>
            <person name="Varghese N."/>
            <person name="Submissions S."/>
        </authorList>
    </citation>
    <scope>NUCLEOTIDE SEQUENCE [LARGE SCALE GENOMIC DNA]</scope>
    <source>
        <strain evidence="3">DSM 44498</strain>
    </source>
</reference>
<protein>
    <submittedName>
        <fullName evidence="1">Uncharacterized protein</fullName>
    </submittedName>
</protein>
<evidence type="ECO:0000313" key="3">
    <source>
        <dbReference type="Proteomes" id="UP000183561"/>
    </source>
</evidence>
<proteinExistence type="predicted"/>
<name>A0A1H4I578_9NOCA</name>
<dbReference type="EMBL" id="FNSV01000001">
    <property type="protein sequence ID" value="SEB30099.1"/>
    <property type="molecule type" value="Genomic_DNA"/>
</dbReference>
<keyword evidence="3" id="KW-1185">Reference proteome</keyword>
<dbReference type="AlphaFoldDB" id="A0A1H4I578"/>
<accession>A0A1H4I578</accession>
<evidence type="ECO:0000313" key="1">
    <source>
        <dbReference type="EMBL" id="SEB29103.1"/>
    </source>
</evidence>
<organism evidence="1 3">
    <name type="scientific">Rhodococcus koreensis</name>
    <dbReference type="NCBI Taxonomy" id="99653"/>
    <lineage>
        <taxon>Bacteria</taxon>
        <taxon>Bacillati</taxon>
        <taxon>Actinomycetota</taxon>
        <taxon>Actinomycetes</taxon>
        <taxon>Mycobacteriales</taxon>
        <taxon>Nocardiaceae</taxon>
        <taxon>Rhodococcus</taxon>
    </lineage>
</organism>
<evidence type="ECO:0000313" key="2">
    <source>
        <dbReference type="EMBL" id="SEB30099.1"/>
    </source>
</evidence>
<dbReference type="EMBL" id="FNSV01000001">
    <property type="protein sequence ID" value="SEB29103.1"/>
    <property type="molecule type" value="Genomic_DNA"/>
</dbReference>
<gene>
    <name evidence="1" type="ORF">SAMN04490239_0017</name>
    <name evidence="2" type="ORF">SAMN04490239_0191</name>
</gene>
<dbReference type="Proteomes" id="UP000183561">
    <property type="component" value="Unassembled WGS sequence"/>
</dbReference>